<name>A0ABY6LZM7_9FLAO</name>
<keyword evidence="2" id="KW-1185">Reference proteome</keyword>
<sequence>MKITIISYDNWGLNQTLASELAELGHQVEHIDFHKIRYQYPNIFYRVYNFAAKTFLKKNIKHVFYGKQILKKLGNAPKQDLIITIKGDFIDCKSLKAFKKHTTHSVGFFNDSATRCPRIKKAGTCFDVTFSFDPEDCKQFGFYFLPNWIYTSPCKVKSYKYVIFNICSAGKRVKFIDKLAAQFKALQLPYKLLVFDSKKRKSYKNIEVITKKLSLDQVEELEKQAQILLDIAREKQMGLSFRIFESLGYQKKIITTNKDIVNYDFYNPQNCLILNEDLIEIDKQFFETDYVPLSPNIYEKYTVKGWFKTLCQNL</sequence>
<dbReference type="EMBL" id="CP081495">
    <property type="protein sequence ID" value="UYW00343.1"/>
    <property type="molecule type" value="Genomic_DNA"/>
</dbReference>
<evidence type="ECO:0008006" key="3">
    <source>
        <dbReference type="Google" id="ProtNLM"/>
    </source>
</evidence>
<dbReference type="RefSeq" id="WP_264431987.1">
    <property type="nucleotide sequence ID" value="NZ_CP081495.1"/>
</dbReference>
<reference evidence="1" key="1">
    <citation type="submission" date="2021-08" db="EMBL/GenBank/DDBJ databases">
        <title>Flavobacterium sp. strain CC-SYL302.</title>
        <authorList>
            <person name="Lin S.-Y."/>
            <person name="Lee T.-H."/>
            <person name="Young C.-C."/>
        </authorList>
    </citation>
    <scope>NUCLEOTIDE SEQUENCE</scope>
    <source>
        <strain evidence="1">CC-SYL302</strain>
    </source>
</reference>
<protein>
    <recommendedName>
        <fullName evidence="3">Polysaccharide pyruvyl transferase</fullName>
    </recommendedName>
</protein>
<organism evidence="1 2">
    <name type="scientific">Flavobacterium agricola</name>
    <dbReference type="NCBI Taxonomy" id="2870839"/>
    <lineage>
        <taxon>Bacteria</taxon>
        <taxon>Pseudomonadati</taxon>
        <taxon>Bacteroidota</taxon>
        <taxon>Flavobacteriia</taxon>
        <taxon>Flavobacteriales</taxon>
        <taxon>Flavobacteriaceae</taxon>
        <taxon>Flavobacterium</taxon>
    </lineage>
</organism>
<evidence type="ECO:0000313" key="1">
    <source>
        <dbReference type="EMBL" id="UYW00343.1"/>
    </source>
</evidence>
<gene>
    <name evidence="1" type="ORF">K5I29_07115</name>
</gene>
<evidence type="ECO:0000313" key="2">
    <source>
        <dbReference type="Proteomes" id="UP001163328"/>
    </source>
</evidence>
<accession>A0ABY6LZM7</accession>
<proteinExistence type="predicted"/>
<dbReference type="Proteomes" id="UP001163328">
    <property type="component" value="Chromosome"/>
</dbReference>